<keyword evidence="12" id="KW-1185">Reference proteome</keyword>
<accession>A0A9N8EY84</accession>
<dbReference type="InterPro" id="IPR050567">
    <property type="entry name" value="Mitochondrial_Carrier"/>
</dbReference>
<feature type="repeat" description="Solcar" evidence="9">
    <location>
        <begin position="198"/>
        <end position="285"/>
    </location>
</feature>
<keyword evidence="8 9" id="KW-0472">Membrane</keyword>
<comment type="subcellular location">
    <subcellularLocation>
        <location evidence="1">Mitochondrion membrane</location>
        <topology evidence="1">Multi-pass membrane protein</topology>
    </subcellularLocation>
</comment>
<keyword evidence="5" id="KW-0677">Repeat</keyword>
<dbReference type="InterPro" id="IPR018108">
    <property type="entry name" value="MCP_transmembrane"/>
</dbReference>
<evidence type="ECO:0000256" key="8">
    <source>
        <dbReference type="ARBA" id="ARBA00023136"/>
    </source>
</evidence>
<protein>
    <submittedName>
        <fullName evidence="11">Mitochondrial arginine transporter BAC1</fullName>
    </submittedName>
</protein>
<dbReference type="PANTHER" id="PTHR45624">
    <property type="entry name" value="MITOCHONDRIAL BASIC AMINO ACIDS TRANSPORTER-RELATED"/>
    <property type="match status" value="1"/>
</dbReference>
<proteinExistence type="inferred from homology"/>
<dbReference type="EMBL" id="CAICTM010002827">
    <property type="protein sequence ID" value="CAB9530317.1"/>
    <property type="molecule type" value="Genomic_DNA"/>
</dbReference>
<dbReference type="PANTHER" id="PTHR45624:SF15">
    <property type="entry name" value="MITOCHONDRIAL ARGININE TRANSPORTER BAC1"/>
    <property type="match status" value="1"/>
</dbReference>
<reference evidence="11" key="1">
    <citation type="submission" date="2020-06" db="EMBL/GenBank/DDBJ databases">
        <authorList>
            <consortium name="Plant Systems Biology data submission"/>
        </authorList>
    </citation>
    <scope>NUCLEOTIDE SEQUENCE</scope>
    <source>
        <strain evidence="11">D6</strain>
    </source>
</reference>
<dbReference type="Gene3D" id="1.50.40.10">
    <property type="entry name" value="Mitochondrial carrier domain"/>
    <property type="match status" value="1"/>
</dbReference>
<dbReference type="OrthoDB" id="14252at2759"/>
<evidence type="ECO:0000256" key="4">
    <source>
        <dbReference type="ARBA" id="ARBA00022692"/>
    </source>
</evidence>
<evidence type="ECO:0000313" key="12">
    <source>
        <dbReference type="Proteomes" id="UP001153069"/>
    </source>
</evidence>
<evidence type="ECO:0000256" key="3">
    <source>
        <dbReference type="ARBA" id="ARBA00022448"/>
    </source>
</evidence>
<keyword evidence="6" id="KW-1133">Transmembrane helix</keyword>
<evidence type="ECO:0000256" key="7">
    <source>
        <dbReference type="ARBA" id="ARBA00023128"/>
    </source>
</evidence>
<dbReference type="GO" id="GO:0031966">
    <property type="term" value="C:mitochondrial membrane"/>
    <property type="evidence" value="ECO:0007669"/>
    <property type="project" value="UniProtKB-SubCell"/>
</dbReference>
<keyword evidence="3 10" id="KW-0813">Transport</keyword>
<organism evidence="11 12">
    <name type="scientific">Seminavis robusta</name>
    <dbReference type="NCBI Taxonomy" id="568900"/>
    <lineage>
        <taxon>Eukaryota</taxon>
        <taxon>Sar</taxon>
        <taxon>Stramenopiles</taxon>
        <taxon>Ochrophyta</taxon>
        <taxon>Bacillariophyta</taxon>
        <taxon>Bacillariophyceae</taxon>
        <taxon>Bacillariophycidae</taxon>
        <taxon>Naviculales</taxon>
        <taxon>Naviculaceae</taxon>
        <taxon>Seminavis</taxon>
    </lineage>
</organism>
<comment type="caution">
    <text evidence="11">The sequence shown here is derived from an EMBL/GenBank/DDBJ whole genome shotgun (WGS) entry which is preliminary data.</text>
</comment>
<evidence type="ECO:0000256" key="5">
    <source>
        <dbReference type="ARBA" id="ARBA00022737"/>
    </source>
</evidence>
<evidence type="ECO:0000256" key="10">
    <source>
        <dbReference type="RuleBase" id="RU000488"/>
    </source>
</evidence>
<name>A0A9N8EY84_9STRA</name>
<dbReference type="GO" id="GO:1990575">
    <property type="term" value="P:mitochondrial L-ornithine transmembrane transport"/>
    <property type="evidence" value="ECO:0007669"/>
    <property type="project" value="TreeGrafter"/>
</dbReference>
<gene>
    <name evidence="11" type="ORF">SEMRO_2829_G338090.1</name>
</gene>
<dbReference type="PROSITE" id="PS50920">
    <property type="entry name" value="SOLCAR"/>
    <property type="match status" value="3"/>
</dbReference>
<feature type="repeat" description="Solcar" evidence="9">
    <location>
        <begin position="8"/>
        <end position="94"/>
    </location>
</feature>
<dbReference type="AlphaFoldDB" id="A0A9N8EY84"/>
<dbReference type="InterPro" id="IPR023395">
    <property type="entry name" value="MCP_dom_sf"/>
</dbReference>
<comment type="similarity">
    <text evidence="2 10">Belongs to the mitochondrial carrier (TC 2.A.29) family.</text>
</comment>
<keyword evidence="7" id="KW-0496">Mitochondrion</keyword>
<evidence type="ECO:0000256" key="2">
    <source>
        <dbReference type="ARBA" id="ARBA00006375"/>
    </source>
</evidence>
<evidence type="ECO:0000256" key="6">
    <source>
        <dbReference type="ARBA" id="ARBA00022989"/>
    </source>
</evidence>
<feature type="repeat" description="Solcar" evidence="9">
    <location>
        <begin position="107"/>
        <end position="189"/>
    </location>
</feature>
<dbReference type="GO" id="GO:0000064">
    <property type="term" value="F:L-ornithine transmembrane transporter activity"/>
    <property type="evidence" value="ECO:0007669"/>
    <property type="project" value="TreeGrafter"/>
</dbReference>
<evidence type="ECO:0000256" key="1">
    <source>
        <dbReference type="ARBA" id="ARBA00004225"/>
    </source>
</evidence>
<keyword evidence="4 9" id="KW-0812">Transmembrane</keyword>
<evidence type="ECO:0000256" key="9">
    <source>
        <dbReference type="PROSITE-ProRule" id="PRU00282"/>
    </source>
</evidence>
<dbReference type="Pfam" id="PF00153">
    <property type="entry name" value="Mito_carr"/>
    <property type="match status" value="3"/>
</dbReference>
<dbReference type="Proteomes" id="UP001153069">
    <property type="component" value="Unassembled WGS sequence"/>
</dbReference>
<sequence>MAIDVSDPRAVSRDVFSAVLGSLTCCYSGQPLDIIKVRMQTNAAQYTGGIYSSALQIWRNEGLAAFWKGSVPTAMGMMNENVVAFGINEALKRSFPDDPTTQANQEPNLIKPFLLGPVTGCSAALVLCPAEVVKAKTQVVYDSCPKSIARQMMRQHGIKSFFCGLEGQFLRDGSFYTVFFGGYEVCKYTFSRLFPSMPDPLNFYISGGLAGMAGWAVAIPFDVPKTVVQAKFETRVFGDYFPTMLAIAKERGVRKGLYRGLGPALSRAFIANSALFLGVESGKIYFDTVLWKETADHEHAMHLLPAGSTGSAT</sequence>
<dbReference type="SUPFAM" id="SSF103506">
    <property type="entry name" value="Mitochondrial carrier"/>
    <property type="match status" value="1"/>
</dbReference>
<evidence type="ECO:0000313" key="11">
    <source>
        <dbReference type="EMBL" id="CAB9530317.1"/>
    </source>
</evidence>